<sequence length="159" mass="17371">MSVDSTRFCFNLVHGFSDLRLKHPDQLLDSRLLALSSASDLHIWVSKCGQVACAAGDAELSRGQGRWMVALGLRLECRVRHAAAPVAGLGRVTGRLAMMAPYACVQTGIERAGNFHSPWPATRLKLRATKDFAPHAEFSRQCLPGFSAASIQFTSSHRH</sequence>
<evidence type="ECO:0000313" key="2">
    <source>
        <dbReference type="Proteomes" id="UP001495147"/>
    </source>
</evidence>
<gene>
    <name evidence="1" type="ORF">ABDJ85_06500</name>
</gene>
<proteinExistence type="predicted"/>
<dbReference type="Proteomes" id="UP001495147">
    <property type="component" value="Unassembled WGS sequence"/>
</dbReference>
<name>A0ABV0G071_9BURK</name>
<dbReference type="RefSeq" id="WP_347703958.1">
    <property type="nucleotide sequence ID" value="NZ_JBDPZD010000002.1"/>
</dbReference>
<organism evidence="1 2">
    <name type="scientific">Roseateles paludis</name>
    <dbReference type="NCBI Taxonomy" id="3145238"/>
    <lineage>
        <taxon>Bacteria</taxon>
        <taxon>Pseudomonadati</taxon>
        <taxon>Pseudomonadota</taxon>
        <taxon>Betaproteobacteria</taxon>
        <taxon>Burkholderiales</taxon>
        <taxon>Sphaerotilaceae</taxon>
        <taxon>Roseateles</taxon>
    </lineage>
</organism>
<keyword evidence="2" id="KW-1185">Reference proteome</keyword>
<protein>
    <submittedName>
        <fullName evidence="1">Uncharacterized protein</fullName>
    </submittedName>
</protein>
<dbReference type="EMBL" id="JBDPZD010000002">
    <property type="protein sequence ID" value="MEO3691115.1"/>
    <property type="molecule type" value="Genomic_DNA"/>
</dbReference>
<reference evidence="1 2" key="1">
    <citation type="submission" date="2024-05" db="EMBL/GenBank/DDBJ databases">
        <title>Roseateles sp. DJS-2-20 16S ribosomal RNA gene Genome sequencing and assembly.</title>
        <authorList>
            <person name="Woo H."/>
        </authorList>
    </citation>
    <scope>NUCLEOTIDE SEQUENCE [LARGE SCALE GENOMIC DNA]</scope>
    <source>
        <strain evidence="1 2">DJS-2-20</strain>
    </source>
</reference>
<evidence type="ECO:0000313" key="1">
    <source>
        <dbReference type="EMBL" id="MEO3691115.1"/>
    </source>
</evidence>
<accession>A0ABV0G071</accession>
<comment type="caution">
    <text evidence="1">The sequence shown here is derived from an EMBL/GenBank/DDBJ whole genome shotgun (WGS) entry which is preliminary data.</text>
</comment>